<sequence>MSQKSSAQHQPLLTRYAVPRSAGQSMPGGFSKEKNVWVVNCDGKEVPVILSHGMPSEMITKTNNYNEQDDESPFFHHELITKTDVQSERDDSDFLYGDVVPLSTRMAAGDGKKIKCSVKLNELSTKTEVDAESDDEFPFVDPLIELLTKTKVDEERDDEDGF</sequence>
<feature type="compositionally biased region" description="Polar residues" evidence="1">
    <location>
        <begin position="1"/>
        <end position="11"/>
    </location>
</feature>
<evidence type="ECO:0000256" key="1">
    <source>
        <dbReference type="SAM" id="MobiDB-lite"/>
    </source>
</evidence>
<evidence type="ECO:0000313" key="2">
    <source>
        <dbReference type="EMBL" id="ERL52548.1"/>
    </source>
</evidence>
<comment type="caution">
    <text evidence="2">The sequence shown here is derived from an EMBL/GenBank/DDBJ whole genome shotgun (WGS) entry which is preliminary data.</text>
</comment>
<accession>W1NAM7</accession>
<name>W1NAM7_9GAMM</name>
<feature type="region of interest" description="Disordered" evidence="1">
    <location>
        <begin position="1"/>
        <end position="31"/>
    </location>
</feature>
<organism evidence="2 3">
    <name type="scientific">Halomonas huangheensis</name>
    <dbReference type="NCBI Taxonomy" id="1178482"/>
    <lineage>
        <taxon>Bacteria</taxon>
        <taxon>Pseudomonadati</taxon>
        <taxon>Pseudomonadota</taxon>
        <taxon>Gammaproteobacteria</taxon>
        <taxon>Oceanospirillales</taxon>
        <taxon>Halomonadaceae</taxon>
        <taxon>Halomonas</taxon>
    </lineage>
</organism>
<dbReference type="AlphaFoldDB" id="W1NAM7"/>
<reference evidence="2 3" key="1">
    <citation type="submission" date="2013-08" db="EMBL/GenBank/DDBJ databases">
        <title>draft genome of Halomonas huanghegensis, strain BJGMM-B45T.</title>
        <authorList>
            <person name="Miao C."/>
            <person name="Wan Y."/>
            <person name="Jin W."/>
        </authorList>
    </citation>
    <scope>NUCLEOTIDE SEQUENCE [LARGE SCALE GENOMIC DNA]</scope>
    <source>
        <strain evidence="2 3">BJGMM-B45</strain>
    </source>
</reference>
<dbReference type="EMBL" id="AVBC01000018">
    <property type="protein sequence ID" value="ERL52548.1"/>
    <property type="molecule type" value="Genomic_DNA"/>
</dbReference>
<dbReference type="Proteomes" id="UP000019113">
    <property type="component" value="Unassembled WGS sequence"/>
</dbReference>
<dbReference type="eggNOG" id="ENOG502ZJE8">
    <property type="taxonomic scope" value="Bacteria"/>
</dbReference>
<gene>
    <name evidence="2" type="ORF">BJB45_08320</name>
</gene>
<keyword evidence="3" id="KW-1185">Reference proteome</keyword>
<protein>
    <submittedName>
        <fullName evidence="2">Uncharacterized protein</fullName>
    </submittedName>
</protein>
<dbReference type="STRING" id="1178482.AR456_18640"/>
<proteinExistence type="predicted"/>
<evidence type="ECO:0000313" key="3">
    <source>
        <dbReference type="Proteomes" id="UP000019113"/>
    </source>
</evidence>